<evidence type="ECO:0000313" key="3">
    <source>
        <dbReference type="Proteomes" id="UP001310594"/>
    </source>
</evidence>
<reference evidence="2" key="1">
    <citation type="submission" date="2023-08" db="EMBL/GenBank/DDBJ databases">
        <title>Black Yeasts Isolated from many extreme environments.</title>
        <authorList>
            <person name="Coleine C."/>
            <person name="Stajich J.E."/>
            <person name="Selbmann L."/>
        </authorList>
    </citation>
    <scope>NUCLEOTIDE SEQUENCE</scope>
    <source>
        <strain evidence="2">CCFEE 5810</strain>
    </source>
</reference>
<comment type="caution">
    <text evidence="2">The sequence shown here is derived from an EMBL/GenBank/DDBJ whole genome shotgun (WGS) entry which is preliminary data.</text>
</comment>
<dbReference type="AlphaFoldDB" id="A0AAN8A2G1"/>
<name>A0AAN8A2G1_9PEZI</name>
<accession>A0AAN8A2G1</accession>
<evidence type="ECO:0000313" key="2">
    <source>
        <dbReference type="EMBL" id="KAK5701768.1"/>
    </source>
</evidence>
<gene>
    <name evidence="2" type="ORF">LTR97_004586</name>
</gene>
<evidence type="ECO:0000256" key="1">
    <source>
        <dbReference type="SAM" id="MobiDB-lite"/>
    </source>
</evidence>
<organism evidence="2 3">
    <name type="scientific">Elasticomyces elasticus</name>
    <dbReference type="NCBI Taxonomy" id="574655"/>
    <lineage>
        <taxon>Eukaryota</taxon>
        <taxon>Fungi</taxon>
        <taxon>Dikarya</taxon>
        <taxon>Ascomycota</taxon>
        <taxon>Pezizomycotina</taxon>
        <taxon>Dothideomycetes</taxon>
        <taxon>Dothideomycetidae</taxon>
        <taxon>Mycosphaerellales</taxon>
        <taxon>Teratosphaeriaceae</taxon>
        <taxon>Elasticomyces</taxon>
    </lineage>
</organism>
<feature type="region of interest" description="Disordered" evidence="1">
    <location>
        <begin position="1"/>
        <end position="32"/>
    </location>
</feature>
<dbReference type="Proteomes" id="UP001310594">
    <property type="component" value="Unassembled WGS sequence"/>
</dbReference>
<sequence>MNHSHSNLKLPAFGIYATPPELPPPPPPKHEELPVQEARLRTLCYRSEQWRVEYDHTTKRWSEVLDELVQLYQRQTALVLEMEGCVAGMDAKAGT</sequence>
<protein>
    <submittedName>
        <fullName evidence="2">Uncharacterized protein</fullName>
    </submittedName>
</protein>
<proteinExistence type="predicted"/>
<dbReference type="EMBL" id="JAVRQU010000006">
    <property type="protein sequence ID" value="KAK5701768.1"/>
    <property type="molecule type" value="Genomic_DNA"/>
</dbReference>